<keyword evidence="4" id="KW-1185">Reference proteome</keyword>
<dbReference type="Proteomes" id="UP000249828">
    <property type="component" value="Unassembled WGS sequence"/>
</dbReference>
<accession>A0A2W3Z7T8</accession>
<evidence type="ECO:0000256" key="1">
    <source>
        <dbReference type="SAM" id="SignalP"/>
    </source>
</evidence>
<sequence length="214" mass="22041">MKKLIHATLLSGLALTAIGFSNQALAVDKDTKSTNATITYTEGDMTIDPGDGSLGSGLPDNLNFGAHKIQNKTAENWIATDNGMEGGPVTTGKLTVNDARGTKAGWSVKVVQTSQFTEKGGTGQLTNAALTIKTGSATNTGGTRPTSGKINNSLTLVPGAGGEQLIFGAKVATGDGISTLELSKFELAVPVDTARRAVEYQSTLTWTLSDTPAP</sequence>
<gene>
    <name evidence="3" type="ORF">CI088_03825</name>
</gene>
<protein>
    <submittedName>
        <fullName evidence="3">WxL domain-containing protein</fullName>
    </submittedName>
</protein>
<organism evidence="3 4">
    <name type="scientific">Enterococcus plantarum</name>
    <dbReference type="NCBI Taxonomy" id="1077675"/>
    <lineage>
        <taxon>Bacteria</taxon>
        <taxon>Bacillati</taxon>
        <taxon>Bacillota</taxon>
        <taxon>Bacilli</taxon>
        <taxon>Lactobacillales</taxon>
        <taxon>Enterococcaceae</taxon>
        <taxon>Enterococcus</taxon>
    </lineage>
</organism>
<feature type="chain" id="PRO_5015894041" evidence="1">
    <location>
        <begin position="27"/>
        <end position="214"/>
    </location>
</feature>
<evidence type="ECO:0000259" key="2">
    <source>
        <dbReference type="Pfam" id="PF13731"/>
    </source>
</evidence>
<dbReference type="STRING" id="1077675.BCR22_06155"/>
<keyword evidence="1" id="KW-0732">Signal</keyword>
<dbReference type="AlphaFoldDB" id="A0A2W3Z7T8"/>
<proteinExistence type="predicted"/>
<dbReference type="EMBL" id="PIEU01000037">
    <property type="protein sequence ID" value="PZL76048.1"/>
    <property type="molecule type" value="Genomic_DNA"/>
</dbReference>
<reference evidence="3 4" key="1">
    <citation type="submission" date="2017-11" db="EMBL/GenBank/DDBJ databases">
        <title>Draft genome sequence of Enterococcus plantarum TRW2 strain isolated from lettuce.</title>
        <authorList>
            <person name="Kim E.B."/>
            <person name="Marco M.L."/>
            <person name="Williams T.R."/>
            <person name="You I.H."/>
        </authorList>
    </citation>
    <scope>NUCLEOTIDE SEQUENCE [LARGE SCALE GENOMIC DNA]</scope>
    <source>
        <strain evidence="3 4">TRW2</strain>
    </source>
</reference>
<feature type="signal peptide" evidence="1">
    <location>
        <begin position="1"/>
        <end position="26"/>
    </location>
</feature>
<dbReference type="Pfam" id="PF13731">
    <property type="entry name" value="WxL"/>
    <property type="match status" value="1"/>
</dbReference>
<dbReference type="InterPro" id="IPR027994">
    <property type="entry name" value="WxL_dom"/>
</dbReference>
<dbReference type="RefSeq" id="WP_111247256.1">
    <property type="nucleotide sequence ID" value="NZ_JAFLVY010000015.1"/>
</dbReference>
<name>A0A2W3Z7T8_9ENTE</name>
<evidence type="ECO:0000313" key="3">
    <source>
        <dbReference type="EMBL" id="PZL76048.1"/>
    </source>
</evidence>
<feature type="domain" description="WxL" evidence="2">
    <location>
        <begin position="61"/>
        <end position="212"/>
    </location>
</feature>
<comment type="caution">
    <text evidence="3">The sequence shown here is derived from an EMBL/GenBank/DDBJ whole genome shotgun (WGS) entry which is preliminary data.</text>
</comment>
<evidence type="ECO:0000313" key="4">
    <source>
        <dbReference type="Proteomes" id="UP000249828"/>
    </source>
</evidence>